<dbReference type="Proteomes" id="UP001165080">
    <property type="component" value="Unassembled WGS sequence"/>
</dbReference>
<name>A0A9W6F8B6_9CHLO</name>
<accession>A0A9W6F8B6</accession>
<keyword evidence="3" id="KW-1185">Reference proteome</keyword>
<dbReference type="AlphaFoldDB" id="A0A9W6F8B6"/>
<proteinExistence type="predicted"/>
<feature type="compositionally biased region" description="Low complexity" evidence="1">
    <location>
        <begin position="281"/>
        <end position="290"/>
    </location>
</feature>
<comment type="caution">
    <text evidence="2">The sequence shown here is derived from an EMBL/GenBank/DDBJ whole genome shotgun (WGS) entry which is preliminary data.</text>
</comment>
<feature type="region of interest" description="Disordered" evidence="1">
    <location>
        <begin position="266"/>
        <end position="296"/>
    </location>
</feature>
<evidence type="ECO:0000313" key="3">
    <source>
        <dbReference type="Proteomes" id="UP001165080"/>
    </source>
</evidence>
<sequence length="296" mass="31149">MERLPHALVLAGAATVGYPLIADQIEDLIYSADSLSGAGGFGPADLVAGLLWGVSLFFASPLQQLLLFLGKIETERPSDWIIMNLARGPLGMNILDVNEAPAWLSYLAGGICVLSGLAISYCLQAGLGDSIWALSTGTGACLAAGVYEVGRPKRLNLEETRQLDQQWRDFVAFAESRLVRSGRCHESEVAAAFRREHARYRSREALPDAVLRDLIRNWHPDADRTPNGYYRNLSLTARVNAFTGKVEGGGVAAAAAAGAAAAVEPPPVEARGAGGGGGEGEVVAVAARGGSPDPQQ</sequence>
<dbReference type="EMBL" id="BRXU01000031">
    <property type="protein sequence ID" value="GLC60058.1"/>
    <property type="molecule type" value="Genomic_DNA"/>
</dbReference>
<organism evidence="2 3">
    <name type="scientific">Pleodorina starrii</name>
    <dbReference type="NCBI Taxonomy" id="330485"/>
    <lineage>
        <taxon>Eukaryota</taxon>
        <taxon>Viridiplantae</taxon>
        <taxon>Chlorophyta</taxon>
        <taxon>core chlorophytes</taxon>
        <taxon>Chlorophyceae</taxon>
        <taxon>CS clade</taxon>
        <taxon>Chlamydomonadales</taxon>
        <taxon>Volvocaceae</taxon>
        <taxon>Pleodorina</taxon>
    </lineage>
</organism>
<gene>
    <name evidence="2" type="primary">PLEST005759</name>
    <name evidence="2" type="ORF">PLESTB_001568700</name>
</gene>
<evidence type="ECO:0000313" key="2">
    <source>
        <dbReference type="EMBL" id="GLC60058.1"/>
    </source>
</evidence>
<evidence type="ECO:0000256" key="1">
    <source>
        <dbReference type="SAM" id="MobiDB-lite"/>
    </source>
</evidence>
<protein>
    <submittedName>
        <fullName evidence="2">Uncharacterized protein</fullName>
    </submittedName>
</protein>
<reference evidence="2 3" key="1">
    <citation type="journal article" date="2023" name="Commun. Biol.">
        <title>Reorganization of the ancestral sex-determining regions during the evolution of trioecy in Pleodorina starrii.</title>
        <authorList>
            <person name="Takahashi K."/>
            <person name="Suzuki S."/>
            <person name="Kawai-Toyooka H."/>
            <person name="Yamamoto K."/>
            <person name="Hamaji T."/>
            <person name="Ootsuki R."/>
            <person name="Yamaguchi H."/>
            <person name="Kawachi M."/>
            <person name="Higashiyama T."/>
            <person name="Nozaki H."/>
        </authorList>
    </citation>
    <scope>NUCLEOTIDE SEQUENCE [LARGE SCALE GENOMIC DNA]</scope>
    <source>
        <strain evidence="2 3">NIES-4479</strain>
    </source>
</reference>